<dbReference type="SUPFAM" id="SSF81321">
    <property type="entry name" value="Family A G protein-coupled receptor-like"/>
    <property type="match status" value="1"/>
</dbReference>
<evidence type="ECO:0000313" key="7">
    <source>
        <dbReference type="EMBL" id="CAH3175597.1"/>
    </source>
</evidence>
<dbReference type="EMBL" id="CALNXK010000202">
    <property type="protein sequence ID" value="CAH3175597.1"/>
    <property type="molecule type" value="Genomic_DNA"/>
</dbReference>
<feature type="transmembrane region" description="Helical" evidence="5">
    <location>
        <begin position="89"/>
        <end position="106"/>
    </location>
</feature>
<feature type="transmembrane region" description="Helical" evidence="5">
    <location>
        <begin position="43"/>
        <end position="69"/>
    </location>
</feature>
<name>A0ABN8RE70_9CNID</name>
<organism evidence="7 8">
    <name type="scientific">Porites lobata</name>
    <dbReference type="NCBI Taxonomy" id="104759"/>
    <lineage>
        <taxon>Eukaryota</taxon>
        <taxon>Metazoa</taxon>
        <taxon>Cnidaria</taxon>
        <taxon>Anthozoa</taxon>
        <taxon>Hexacorallia</taxon>
        <taxon>Scleractinia</taxon>
        <taxon>Fungiina</taxon>
        <taxon>Poritidae</taxon>
        <taxon>Porites</taxon>
    </lineage>
</organism>
<sequence length="338" mass="38001">MKSVENICLIVAFVIMAIMDLVGNTLVILVIRLNKSMRTPMNTLLLNLAVADMVVAVIVTIQFVIGPTFEHPSGTTGLLLCKLITGGPMSWSAAAVSVFTLVVISIERYHAAVKPLASRSTLTKTKLKLIIFGCWFFGFFWNIPNFAVKTYRADLETCGEQWPCQIFPIVYSFGWSVTLIQIPLLQRKATLIKKKATMAVITVSIIYTICWVPVCVMYCLIQLPPNLMRLSYQHKVTILLAMFNASVNPVVYSFTSAQFRQHVINLFRCKCCRVVPKVDWTRDIRHWSPSSPGQPQGIPTTCIVWGVGEKRLSYVKLAMKEKSSYEWDVQGIPLESII</sequence>
<dbReference type="PANTHER" id="PTHR45698">
    <property type="entry name" value="TRACE AMINE-ASSOCIATED RECEPTOR 19N-RELATED"/>
    <property type="match status" value="1"/>
</dbReference>
<feature type="transmembrane region" description="Helical" evidence="5">
    <location>
        <begin position="197"/>
        <end position="224"/>
    </location>
</feature>
<evidence type="ECO:0000256" key="4">
    <source>
        <dbReference type="ARBA" id="ARBA00023136"/>
    </source>
</evidence>
<dbReference type="Gene3D" id="1.20.1070.10">
    <property type="entry name" value="Rhodopsin 7-helix transmembrane proteins"/>
    <property type="match status" value="1"/>
</dbReference>
<dbReference type="CDD" id="cd00637">
    <property type="entry name" value="7tm_classA_rhodopsin-like"/>
    <property type="match status" value="1"/>
</dbReference>
<evidence type="ECO:0000313" key="8">
    <source>
        <dbReference type="Proteomes" id="UP001159405"/>
    </source>
</evidence>
<dbReference type="PROSITE" id="PS50262">
    <property type="entry name" value="G_PROTEIN_RECEP_F1_2"/>
    <property type="match status" value="1"/>
</dbReference>
<proteinExistence type="predicted"/>
<dbReference type="Pfam" id="PF00001">
    <property type="entry name" value="7tm_1"/>
    <property type="match status" value="1"/>
</dbReference>
<dbReference type="PANTHER" id="PTHR45698:SF1">
    <property type="entry name" value="TRACE AMINE-ASSOCIATED RECEPTOR 13C-LIKE"/>
    <property type="match status" value="1"/>
</dbReference>
<dbReference type="InterPro" id="IPR000276">
    <property type="entry name" value="GPCR_Rhodpsn"/>
</dbReference>
<feature type="domain" description="G-protein coupled receptors family 1 profile" evidence="6">
    <location>
        <begin position="23"/>
        <end position="252"/>
    </location>
</feature>
<comment type="subcellular location">
    <subcellularLocation>
        <location evidence="1">Membrane</location>
    </subcellularLocation>
</comment>
<keyword evidence="4 5" id="KW-0472">Membrane</keyword>
<dbReference type="SMART" id="SM01381">
    <property type="entry name" value="7TM_GPCR_Srsx"/>
    <property type="match status" value="1"/>
</dbReference>
<protein>
    <recommendedName>
        <fullName evidence="6">G-protein coupled receptors family 1 profile domain-containing protein</fullName>
    </recommendedName>
</protein>
<evidence type="ECO:0000256" key="3">
    <source>
        <dbReference type="ARBA" id="ARBA00022989"/>
    </source>
</evidence>
<keyword evidence="2 5" id="KW-0812">Transmembrane</keyword>
<accession>A0ABN8RE70</accession>
<feature type="transmembrane region" description="Helical" evidence="5">
    <location>
        <begin position="166"/>
        <end position="185"/>
    </location>
</feature>
<feature type="transmembrane region" description="Helical" evidence="5">
    <location>
        <begin position="6"/>
        <end position="31"/>
    </location>
</feature>
<dbReference type="PRINTS" id="PR00237">
    <property type="entry name" value="GPCRRHODOPSN"/>
</dbReference>
<feature type="transmembrane region" description="Helical" evidence="5">
    <location>
        <begin position="127"/>
        <end position="146"/>
    </location>
</feature>
<evidence type="ECO:0000259" key="6">
    <source>
        <dbReference type="PROSITE" id="PS50262"/>
    </source>
</evidence>
<evidence type="ECO:0000256" key="2">
    <source>
        <dbReference type="ARBA" id="ARBA00022692"/>
    </source>
</evidence>
<dbReference type="Proteomes" id="UP001159405">
    <property type="component" value="Unassembled WGS sequence"/>
</dbReference>
<evidence type="ECO:0000256" key="1">
    <source>
        <dbReference type="ARBA" id="ARBA00004370"/>
    </source>
</evidence>
<feature type="transmembrane region" description="Helical" evidence="5">
    <location>
        <begin position="236"/>
        <end position="255"/>
    </location>
</feature>
<comment type="caution">
    <text evidence="7">The sequence shown here is derived from an EMBL/GenBank/DDBJ whole genome shotgun (WGS) entry which is preliminary data.</text>
</comment>
<reference evidence="7 8" key="1">
    <citation type="submission" date="2022-05" db="EMBL/GenBank/DDBJ databases">
        <authorList>
            <consortium name="Genoscope - CEA"/>
            <person name="William W."/>
        </authorList>
    </citation>
    <scope>NUCLEOTIDE SEQUENCE [LARGE SCALE GENOMIC DNA]</scope>
</reference>
<evidence type="ECO:0000256" key="5">
    <source>
        <dbReference type="SAM" id="Phobius"/>
    </source>
</evidence>
<dbReference type="InterPro" id="IPR017452">
    <property type="entry name" value="GPCR_Rhodpsn_7TM"/>
</dbReference>
<gene>
    <name evidence="7" type="ORF">PLOB_00017105</name>
</gene>
<keyword evidence="3 5" id="KW-1133">Transmembrane helix</keyword>
<keyword evidence="8" id="KW-1185">Reference proteome</keyword>